<dbReference type="SUPFAM" id="SSF54675">
    <property type="entry name" value="Nicotinate/Quinolinate PRTase N-terminal domain-like"/>
    <property type="match status" value="1"/>
</dbReference>
<gene>
    <name evidence="7 11" type="primary">pncB</name>
    <name evidence="11" type="ORF">DAA48_16120</name>
</gene>
<dbReference type="CDD" id="cd01401">
    <property type="entry name" value="PncB_like"/>
    <property type="match status" value="1"/>
</dbReference>
<dbReference type="Proteomes" id="UP000241986">
    <property type="component" value="Unassembled WGS sequence"/>
</dbReference>
<dbReference type="Pfam" id="PF17767">
    <property type="entry name" value="NAPRTase_N"/>
    <property type="match status" value="1"/>
</dbReference>
<dbReference type="RefSeq" id="WP_107683973.1">
    <property type="nucleotide sequence ID" value="NZ_PZKL01000037.1"/>
</dbReference>
<dbReference type="InterPro" id="IPR041525">
    <property type="entry name" value="N/Namide_PRibTrfase"/>
</dbReference>
<dbReference type="InterPro" id="IPR007229">
    <property type="entry name" value="Nic_PRibTrfase-Fam"/>
</dbReference>
<keyword evidence="4 7" id="KW-0597">Phosphoprotein</keyword>
<dbReference type="NCBIfam" id="NF003704">
    <property type="entry name" value="PRK05321.1"/>
    <property type="match status" value="1"/>
</dbReference>
<dbReference type="HAMAP" id="MF_00570">
    <property type="entry name" value="NAPRTase"/>
    <property type="match status" value="1"/>
</dbReference>
<comment type="similarity">
    <text evidence="2 7 8">Belongs to the NAPRTase family.</text>
</comment>
<dbReference type="NCBIfam" id="TIGR01514">
    <property type="entry name" value="NAPRTase"/>
    <property type="match status" value="1"/>
</dbReference>
<proteinExistence type="inferred from homology"/>
<dbReference type="PANTHER" id="PTHR11098">
    <property type="entry name" value="NICOTINATE PHOSPHORIBOSYLTRANSFERASE"/>
    <property type="match status" value="1"/>
</dbReference>
<comment type="function">
    <text evidence="7 8">Catalyzes the synthesis of beta-nicotinate D-ribonucleotide from nicotinate and 5-phospho-D-ribose 1-phosphate at the expense of ATP.</text>
</comment>
<accession>A0A2T4MZY7</accession>
<dbReference type="PIRSF" id="PIRSF000484">
    <property type="entry name" value="NAPRT"/>
    <property type="match status" value="1"/>
</dbReference>
<organism evidence="11 12">
    <name type="scientific">Aeromonas veronii</name>
    <dbReference type="NCBI Taxonomy" id="654"/>
    <lineage>
        <taxon>Bacteria</taxon>
        <taxon>Pseudomonadati</taxon>
        <taxon>Pseudomonadota</taxon>
        <taxon>Gammaproteobacteria</taxon>
        <taxon>Aeromonadales</taxon>
        <taxon>Aeromonadaceae</taxon>
        <taxon>Aeromonas</taxon>
    </lineage>
</organism>
<dbReference type="InterPro" id="IPR036068">
    <property type="entry name" value="Nicotinate_pribotase-like_C"/>
</dbReference>
<feature type="domain" description="Nicotinate phosphoribosyltransferase N-terminal" evidence="10">
    <location>
        <begin position="19"/>
        <end position="136"/>
    </location>
</feature>
<feature type="domain" description="Nicotinate/nicotinamide phosphoribosyltransferase" evidence="9">
    <location>
        <begin position="175"/>
        <end position="402"/>
    </location>
</feature>
<name>A0A2T4MZY7_AERVE</name>
<evidence type="ECO:0000313" key="12">
    <source>
        <dbReference type="Proteomes" id="UP000241986"/>
    </source>
</evidence>
<evidence type="ECO:0000256" key="2">
    <source>
        <dbReference type="ARBA" id="ARBA00010897"/>
    </source>
</evidence>
<evidence type="ECO:0000256" key="8">
    <source>
        <dbReference type="RuleBase" id="RU003838"/>
    </source>
</evidence>
<dbReference type="UniPathway" id="UPA00253">
    <property type="reaction ID" value="UER00457"/>
</dbReference>
<dbReference type="PANTHER" id="PTHR11098:SF1">
    <property type="entry name" value="NICOTINATE PHOSPHORIBOSYLTRANSFERASE"/>
    <property type="match status" value="1"/>
</dbReference>
<evidence type="ECO:0000256" key="6">
    <source>
        <dbReference type="ARBA" id="ARBA00022642"/>
    </source>
</evidence>
<feature type="modified residue" description="Phosphohistidine; by autocatalysis" evidence="7">
    <location>
        <position position="228"/>
    </location>
</feature>
<dbReference type="GO" id="GO:0004516">
    <property type="term" value="F:nicotinate phosphoribosyltransferase activity"/>
    <property type="evidence" value="ECO:0007669"/>
    <property type="project" value="UniProtKB-UniRule"/>
</dbReference>
<comment type="PTM">
    <text evidence="7 8">Transiently phosphorylated on a His residue during the reaction cycle. Phosphorylation strongly increases the affinity for substrates and increases the rate of nicotinate D-ribonucleotide production. Dephosphorylation regenerates the low-affinity form of the enzyme, leading to product release.</text>
</comment>
<dbReference type="Gene3D" id="3.20.140.10">
    <property type="entry name" value="nicotinate phosphoribosyltransferase"/>
    <property type="match status" value="1"/>
</dbReference>
<dbReference type="SUPFAM" id="SSF51690">
    <property type="entry name" value="Nicotinate/Quinolinate PRTase C-terminal domain-like"/>
    <property type="match status" value="1"/>
</dbReference>
<keyword evidence="11" id="KW-0808">Transferase</keyword>
<evidence type="ECO:0000256" key="7">
    <source>
        <dbReference type="HAMAP-Rule" id="MF_00570"/>
    </source>
</evidence>
<dbReference type="InterPro" id="IPR040727">
    <property type="entry name" value="NAPRTase_N"/>
</dbReference>
<dbReference type="EC" id="6.3.4.21" evidence="3 7"/>
<dbReference type="InterPro" id="IPR006406">
    <property type="entry name" value="Nic_PRibTrfase"/>
</dbReference>
<evidence type="ECO:0000256" key="4">
    <source>
        <dbReference type="ARBA" id="ARBA00022553"/>
    </source>
</evidence>
<evidence type="ECO:0000259" key="10">
    <source>
        <dbReference type="Pfam" id="PF17767"/>
    </source>
</evidence>
<evidence type="ECO:0000256" key="3">
    <source>
        <dbReference type="ARBA" id="ARBA00013236"/>
    </source>
</evidence>
<keyword evidence="11" id="KW-0328">Glycosyltransferase</keyword>
<dbReference type="EMBL" id="PZKL01000037">
    <property type="protein sequence ID" value="PTH80175.1"/>
    <property type="molecule type" value="Genomic_DNA"/>
</dbReference>
<reference evidence="11 12" key="1">
    <citation type="submission" date="2018-03" db="EMBL/GenBank/DDBJ databases">
        <title>Aeromonas veronii whole genome sequencing and analysis.</title>
        <authorList>
            <person name="Xie H."/>
            <person name="Liu T."/>
            <person name="Wang K."/>
        </authorList>
    </citation>
    <scope>NUCLEOTIDE SEQUENCE [LARGE SCALE GENOMIC DNA]</scope>
    <source>
        <strain evidence="11 12">XH.VA.1</strain>
    </source>
</reference>
<dbReference type="Pfam" id="PF04095">
    <property type="entry name" value="NAPRTase"/>
    <property type="match status" value="1"/>
</dbReference>
<dbReference type="GO" id="GO:0034355">
    <property type="term" value="P:NAD+ biosynthetic process via the salvage pathway"/>
    <property type="evidence" value="ECO:0007669"/>
    <property type="project" value="TreeGrafter"/>
</dbReference>
<dbReference type="GO" id="GO:0016757">
    <property type="term" value="F:glycosyltransferase activity"/>
    <property type="evidence" value="ECO:0007669"/>
    <property type="project" value="UniProtKB-KW"/>
</dbReference>
<evidence type="ECO:0000256" key="5">
    <source>
        <dbReference type="ARBA" id="ARBA00022598"/>
    </source>
</evidence>
<evidence type="ECO:0000259" key="9">
    <source>
        <dbReference type="Pfam" id="PF04095"/>
    </source>
</evidence>
<evidence type="ECO:0000256" key="1">
    <source>
        <dbReference type="ARBA" id="ARBA00004952"/>
    </source>
</evidence>
<sequence>MSRNVLRSIENDQIIRSLLDNDAYKFAMQQAVLHRYPTADAVVEFHCRNDEDLTPYIPAIRAQVEAVATMKFTDDQLWYLGNIRFLKKDYVHYLSMFHLDAKHVHIYNNAGKLAIEIRGPWVSIIMWEVMLMAIISEIRNRVLHSDKTIDMARERIFKKVETLEKQIRGEDMTGFRIADFGTRRRFSFDTQFMVSDFMKHALPDIFIGSSNYHIARELKLTPIGTQAHEWFQAHQALGGSRLVDSQKAALEAWVQEYRGDLGIALTDCICMNSFVKDFDLYFAKLFDGVRHDSGDPIVWGERAIKMYQDLHINPTTKTLVFSDGLTLDKSLAIYRHFKGRINTSFGIGTSLSCDIEGVKPMNMVLKMTKCNGADTAKLSDSPGKTMCKNEGYVNYLKEVFNYQVLEKGTD</sequence>
<keyword evidence="6 7" id="KW-0662">Pyridine nucleotide biosynthesis</keyword>
<comment type="pathway">
    <text evidence="1 7 8">Cofactor biosynthesis; NAD(+) biosynthesis; nicotinate D-ribonucleotide from nicotinate: step 1/1.</text>
</comment>
<comment type="caution">
    <text evidence="11">The sequence shown here is derived from an EMBL/GenBank/DDBJ whole genome shotgun (WGS) entry which is preliminary data.</text>
</comment>
<protein>
    <recommendedName>
        <fullName evidence="3 7">Nicotinate phosphoribosyltransferase</fullName>
        <shortName evidence="7">NAPRTase</shortName>
        <ecNumber evidence="3 7">6.3.4.21</ecNumber>
    </recommendedName>
</protein>
<keyword evidence="5 7" id="KW-0436">Ligase</keyword>
<comment type="catalytic activity">
    <reaction evidence="7 8">
        <text>5-phospho-alpha-D-ribose 1-diphosphate + nicotinate + ATP + H2O = nicotinate beta-D-ribonucleotide + ADP + phosphate + diphosphate</text>
        <dbReference type="Rhea" id="RHEA:36163"/>
        <dbReference type="ChEBI" id="CHEBI:15377"/>
        <dbReference type="ChEBI" id="CHEBI:30616"/>
        <dbReference type="ChEBI" id="CHEBI:32544"/>
        <dbReference type="ChEBI" id="CHEBI:33019"/>
        <dbReference type="ChEBI" id="CHEBI:43474"/>
        <dbReference type="ChEBI" id="CHEBI:57502"/>
        <dbReference type="ChEBI" id="CHEBI:58017"/>
        <dbReference type="ChEBI" id="CHEBI:456216"/>
        <dbReference type="EC" id="6.3.4.21"/>
    </reaction>
</comment>
<dbReference type="GO" id="GO:0005829">
    <property type="term" value="C:cytosol"/>
    <property type="evidence" value="ECO:0007669"/>
    <property type="project" value="TreeGrafter"/>
</dbReference>
<evidence type="ECO:0000313" key="11">
    <source>
        <dbReference type="EMBL" id="PTH80175.1"/>
    </source>
</evidence>
<dbReference type="AlphaFoldDB" id="A0A2T4MZY7"/>